<dbReference type="Gene3D" id="3.40.50.180">
    <property type="entry name" value="Methylesterase CheB, C-terminal domain"/>
    <property type="match status" value="1"/>
</dbReference>
<organism evidence="7 9">
    <name type="scientific">Mycobacterium kubicae</name>
    <dbReference type="NCBI Taxonomy" id="120959"/>
    <lineage>
        <taxon>Bacteria</taxon>
        <taxon>Bacillati</taxon>
        <taxon>Actinomycetota</taxon>
        <taxon>Actinomycetes</taxon>
        <taxon>Mycobacteriales</taxon>
        <taxon>Mycobacteriaceae</taxon>
        <taxon>Mycobacterium</taxon>
        <taxon>Mycobacterium simiae complex</taxon>
    </lineage>
</organism>
<dbReference type="InterPro" id="IPR035909">
    <property type="entry name" value="CheB_C"/>
</dbReference>
<evidence type="ECO:0000313" key="8">
    <source>
        <dbReference type="Proteomes" id="UP000465306"/>
    </source>
</evidence>
<dbReference type="KEGG" id="mku:I2456_08180"/>
<dbReference type="Proteomes" id="UP000663583">
    <property type="component" value="Chromosome"/>
</dbReference>
<dbReference type="GO" id="GO:0005737">
    <property type="term" value="C:cytoplasm"/>
    <property type="evidence" value="ECO:0007669"/>
    <property type="project" value="InterPro"/>
</dbReference>
<keyword evidence="1 4" id="KW-0378">Hydrolase</keyword>
<dbReference type="SUPFAM" id="SSF52738">
    <property type="entry name" value="Methylesterase CheB, C-terminal domain"/>
    <property type="match status" value="1"/>
</dbReference>
<reference evidence="7" key="3">
    <citation type="submission" date="2020-11" db="EMBL/GenBank/DDBJ databases">
        <title>Intraspecies plasmid and genomic variation of Mycobacterium kubicae revealed by the complete genome sequences of two clinical isolates.</title>
        <authorList>
            <person name="Hendrix J.R."/>
            <person name="Epperson L.E."/>
            <person name="Honda J.R."/>
            <person name="Strong M."/>
        </authorList>
    </citation>
    <scope>NUCLEOTIDE SEQUENCE</scope>
    <source>
        <strain evidence="7">JCM 13573</strain>
    </source>
</reference>
<evidence type="ECO:0000256" key="2">
    <source>
        <dbReference type="ARBA" id="ARBA00039140"/>
    </source>
</evidence>
<dbReference type="PANTHER" id="PTHR42872:SF6">
    <property type="entry name" value="PROTEIN-GLUTAMATE METHYLESTERASE_PROTEIN-GLUTAMINE GLUTAMINASE"/>
    <property type="match status" value="1"/>
</dbReference>
<dbReference type="EMBL" id="BLKU01000003">
    <property type="protein sequence ID" value="GFG64010.1"/>
    <property type="molecule type" value="Genomic_DNA"/>
</dbReference>
<evidence type="ECO:0000256" key="4">
    <source>
        <dbReference type="PROSITE-ProRule" id="PRU00050"/>
    </source>
</evidence>
<accession>A0AAX1JD22</accession>
<comment type="catalytic activity">
    <reaction evidence="3">
        <text>[protein]-L-glutamate 5-O-methyl ester + H2O = L-glutamyl-[protein] + methanol + H(+)</text>
        <dbReference type="Rhea" id="RHEA:23236"/>
        <dbReference type="Rhea" id="RHEA-COMP:10208"/>
        <dbReference type="Rhea" id="RHEA-COMP:10311"/>
        <dbReference type="ChEBI" id="CHEBI:15377"/>
        <dbReference type="ChEBI" id="CHEBI:15378"/>
        <dbReference type="ChEBI" id="CHEBI:17790"/>
        <dbReference type="ChEBI" id="CHEBI:29973"/>
        <dbReference type="ChEBI" id="CHEBI:82795"/>
        <dbReference type="EC" id="3.1.1.61"/>
    </reaction>
</comment>
<evidence type="ECO:0000259" key="5">
    <source>
        <dbReference type="PROSITE" id="PS50122"/>
    </source>
</evidence>
<feature type="active site" evidence="4">
    <location>
        <position position="56"/>
    </location>
</feature>
<gene>
    <name evidence="6" type="primary">cheB</name>
    <name evidence="7" type="ORF">I2456_08180</name>
    <name evidence="6" type="ORF">MKUB_15000</name>
</gene>
<evidence type="ECO:0000256" key="3">
    <source>
        <dbReference type="ARBA" id="ARBA00048267"/>
    </source>
</evidence>
<evidence type="ECO:0000313" key="6">
    <source>
        <dbReference type="EMBL" id="GFG64010.1"/>
    </source>
</evidence>
<protein>
    <recommendedName>
        <fullName evidence="2">protein-glutamate methylesterase</fullName>
        <ecNumber evidence="2">3.1.1.61</ecNumber>
    </recommendedName>
</protein>
<dbReference type="InterPro" id="IPR000673">
    <property type="entry name" value="Sig_transdc_resp-reg_Me-estase"/>
</dbReference>
<dbReference type="EMBL" id="CP065047">
    <property type="protein sequence ID" value="QPI39423.1"/>
    <property type="molecule type" value="Genomic_DNA"/>
</dbReference>
<reference evidence="6" key="2">
    <citation type="submission" date="2020-02" db="EMBL/GenBank/DDBJ databases">
        <authorList>
            <person name="Matsumoto Y."/>
            <person name="Kinjo T."/>
            <person name="Motooka D."/>
            <person name="Nabeya D."/>
            <person name="Jung N."/>
            <person name="Uechi K."/>
            <person name="Horii T."/>
            <person name="Iida T."/>
            <person name="Fujita J."/>
            <person name="Nakamura S."/>
        </authorList>
    </citation>
    <scope>NUCLEOTIDE SEQUENCE</scope>
    <source>
        <strain evidence="6">JCM 13573</strain>
    </source>
</reference>
<dbReference type="AlphaFoldDB" id="A0AAX1JD22"/>
<proteinExistence type="predicted"/>
<feature type="domain" description="CheB-type methylesterase" evidence="5">
    <location>
        <begin position="17"/>
        <end position="203"/>
    </location>
</feature>
<keyword evidence="8" id="KW-1185">Reference proteome</keyword>
<name>A0AAX1JD22_9MYCO</name>
<dbReference type="GO" id="GO:0008984">
    <property type="term" value="F:protein-glutamate methylesterase activity"/>
    <property type="evidence" value="ECO:0007669"/>
    <property type="project" value="UniProtKB-EC"/>
</dbReference>
<evidence type="ECO:0000313" key="7">
    <source>
        <dbReference type="EMBL" id="QPI39423.1"/>
    </source>
</evidence>
<evidence type="ECO:0000256" key="1">
    <source>
        <dbReference type="ARBA" id="ARBA00022801"/>
    </source>
</evidence>
<reference evidence="6 8" key="1">
    <citation type="journal article" date="2019" name="Emerg. Microbes Infect.">
        <title>Comprehensive subspecies identification of 175 nontuberculous mycobacteria species based on 7547 genomic profiles.</title>
        <authorList>
            <person name="Matsumoto Y."/>
            <person name="Kinjo T."/>
            <person name="Motooka D."/>
            <person name="Nabeya D."/>
            <person name="Jung N."/>
            <person name="Uechi K."/>
            <person name="Horii T."/>
            <person name="Iida T."/>
            <person name="Fujita J."/>
            <person name="Nakamura S."/>
        </authorList>
    </citation>
    <scope>NUCLEOTIDE SEQUENCE [LARGE SCALE GENOMIC DNA]</scope>
    <source>
        <strain evidence="6 8">JCM 13573</strain>
    </source>
</reference>
<dbReference type="Proteomes" id="UP000465306">
    <property type="component" value="Unassembled WGS sequence"/>
</dbReference>
<evidence type="ECO:0000313" key="9">
    <source>
        <dbReference type="Proteomes" id="UP000663583"/>
    </source>
</evidence>
<dbReference type="GO" id="GO:0000156">
    <property type="term" value="F:phosphorelay response regulator activity"/>
    <property type="evidence" value="ECO:0007669"/>
    <property type="project" value="InterPro"/>
</dbReference>
<dbReference type="Pfam" id="PF01339">
    <property type="entry name" value="CheB_methylest"/>
    <property type="match status" value="1"/>
</dbReference>
<dbReference type="EC" id="3.1.1.61" evidence="2"/>
<dbReference type="RefSeq" id="WP_085073472.1">
    <property type="nucleotide sequence ID" value="NZ_BLKU01000003.1"/>
</dbReference>
<sequence>MSGTRHTAGESTAAPEFVPQFSWVVLVASLGGMEAFSTVLSRLPSWFPVPVLVVQHRPQIAQPDPLAAVLSRRTHLPVRVAVDGVTAHQPGVTVVPGATAAAIDPSGLWRLRPTSKATGPGDVLLASAAYAGRTIAVILTDYQADGSRGCRSVKVGGGRVLVQDPSDARASGMPASAISTGCVDFVLPLQRIPAALLALTVAPGAAELFSVPIPPWARLTS</sequence>
<feature type="active site" evidence="4">
    <location>
        <position position="29"/>
    </location>
</feature>
<feature type="active site" evidence="4">
    <location>
        <position position="145"/>
    </location>
</feature>
<dbReference type="PANTHER" id="PTHR42872">
    <property type="entry name" value="PROTEIN-GLUTAMATE METHYLESTERASE/PROTEIN-GLUTAMINE GLUTAMINASE"/>
    <property type="match status" value="1"/>
</dbReference>
<dbReference type="PROSITE" id="PS50122">
    <property type="entry name" value="CHEB"/>
    <property type="match status" value="1"/>
</dbReference>
<dbReference type="GO" id="GO:0006935">
    <property type="term" value="P:chemotaxis"/>
    <property type="evidence" value="ECO:0007669"/>
    <property type="project" value="UniProtKB-UniRule"/>
</dbReference>
<keyword evidence="4" id="KW-0145">Chemotaxis</keyword>